<dbReference type="AlphaFoldDB" id="A0A6P7NDM9"/>
<dbReference type="GO" id="GO:0007399">
    <property type="term" value="P:nervous system development"/>
    <property type="evidence" value="ECO:0007669"/>
    <property type="project" value="UniProtKB-ARBA"/>
</dbReference>
<sequence length="556" mass="62507">MASICKNRQGTICYFIIICLSMITLVYMLCSLDVWQAQNRVDYITTTSRDNTKSKMTQSFCSFQPLSPEDALETQLLLDSTAWPKDPPLSVPIPVDQISSAAKSTFTILQGTGRGQWHVGDQLKVLITMYDLRGRPKKFGGDFIIARLHSPALGAGVAGQVVDHLNGSYSAVFYLLWEGTVQVEVTLVHSSEAIAVLRNLTNKQPDRIYFQSYFRSGSVSEKTMCNVCLNMTQPVCNYTDLHTGDPWFCYKPKKLSCHARISHSKGGFKENLKDWERKLFDKSVIKVAIQASTYPNVTVLPSKSGQAEMQKSSVNSEPSGYYYQGVWRALGSTVLQFNTSSAMSECLKEKVVHLYGDSTIRQWFEHLIAAMPDLKDFNLHNSKQNGPFMAFDFANNIMVTYRCHGPPLRFMDVPTGDLRYIANELDGLKGGAGTTVVLSIWSHFSTFPIELYIQRLRGIRKAVLRLLDRSPGTLVIVRTANLKALTLFETLTNSDWYSLQRDKVLRAMFRGLKVHLVDAWEMSLAHHLPHSLHPQPPIIKNMINVLLSYICPPKGG</sequence>
<name>A0A6P7NDM9_BETSP</name>
<keyword evidence="4" id="KW-1185">Reference proteome</keyword>
<dbReference type="Pfam" id="PF24536">
    <property type="entry name" value="NXPE4_C"/>
    <property type="match status" value="1"/>
</dbReference>
<protein>
    <submittedName>
        <fullName evidence="5">NXPE family member 3-like</fullName>
    </submittedName>
</protein>
<evidence type="ECO:0000259" key="3">
    <source>
        <dbReference type="Pfam" id="PF24536"/>
    </source>
</evidence>
<evidence type="ECO:0000313" key="4">
    <source>
        <dbReference type="Proteomes" id="UP000515150"/>
    </source>
</evidence>
<dbReference type="InterPro" id="IPR013783">
    <property type="entry name" value="Ig-like_fold"/>
</dbReference>
<evidence type="ECO:0000256" key="1">
    <source>
        <dbReference type="ARBA" id="ARBA00005431"/>
    </source>
</evidence>
<dbReference type="InterPro" id="IPR014756">
    <property type="entry name" value="Ig_E-set"/>
</dbReference>
<dbReference type="Gene3D" id="2.60.40.10">
    <property type="entry name" value="Immunoglobulins"/>
    <property type="match status" value="1"/>
</dbReference>
<dbReference type="Pfam" id="PF06312">
    <property type="entry name" value="Neurexophilin"/>
    <property type="match status" value="1"/>
</dbReference>
<dbReference type="PANTHER" id="PTHR16165:SF9">
    <property type="entry name" value="NXPE FAMILY MEMBER 3"/>
    <property type="match status" value="1"/>
</dbReference>
<dbReference type="KEGG" id="bspl:114861332"/>
<feature type="domain" description="NXPE C-terminal" evidence="3">
    <location>
        <begin position="333"/>
        <end position="551"/>
    </location>
</feature>
<dbReference type="SUPFAM" id="SSF81296">
    <property type="entry name" value="E set domains"/>
    <property type="match status" value="1"/>
</dbReference>
<keyword evidence="2" id="KW-0812">Transmembrane</keyword>
<dbReference type="InParanoid" id="A0A6P7NDM9"/>
<keyword evidence="2" id="KW-0472">Membrane</keyword>
<dbReference type="PANTHER" id="PTHR16165">
    <property type="entry name" value="NXPE FAMILY MEMBER"/>
    <property type="match status" value="1"/>
</dbReference>
<comment type="similarity">
    <text evidence="1">Belongs to the NXPE family.</text>
</comment>
<dbReference type="RefSeq" id="XP_029016258.1">
    <property type="nucleotide sequence ID" value="XM_029160425.3"/>
</dbReference>
<dbReference type="OrthoDB" id="5950832at2759"/>
<proteinExistence type="inferred from homology"/>
<dbReference type="Proteomes" id="UP000515150">
    <property type="component" value="Chromosome 9"/>
</dbReference>
<organism evidence="4 5">
    <name type="scientific">Betta splendens</name>
    <name type="common">Siamese fighting fish</name>
    <dbReference type="NCBI Taxonomy" id="158456"/>
    <lineage>
        <taxon>Eukaryota</taxon>
        <taxon>Metazoa</taxon>
        <taxon>Chordata</taxon>
        <taxon>Craniata</taxon>
        <taxon>Vertebrata</taxon>
        <taxon>Euteleostomi</taxon>
        <taxon>Actinopterygii</taxon>
        <taxon>Neopterygii</taxon>
        <taxon>Teleostei</taxon>
        <taxon>Neoteleostei</taxon>
        <taxon>Acanthomorphata</taxon>
        <taxon>Anabantaria</taxon>
        <taxon>Anabantiformes</taxon>
        <taxon>Anabantoidei</taxon>
        <taxon>Osphronemidae</taxon>
        <taxon>Betta</taxon>
    </lineage>
</organism>
<reference evidence="5" key="1">
    <citation type="submission" date="2025-08" db="UniProtKB">
        <authorList>
            <consortium name="RefSeq"/>
        </authorList>
    </citation>
    <scope>IDENTIFICATION</scope>
</reference>
<feature type="transmembrane region" description="Helical" evidence="2">
    <location>
        <begin position="12"/>
        <end position="29"/>
    </location>
</feature>
<accession>A0A6P7NDM9</accession>
<dbReference type="InterPro" id="IPR057106">
    <property type="entry name" value="NXPE4_C"/>
</dbReference>
<evidence type="ECO:0000313" key="5">
    <source>
        <dbReference type="RefSeq" id="XP_029016258.1"/>
    </source>
</evidence>
<dbReference type="InterPro" id="IPR026845">
    <property type="entry name" value="NXPH/NXPE"/>
</dbReference>
<keyword evidence="2" id="KW-1133">Transmembrane helix</keyword>
<evidence type="ECO:0000256" key="2">
    <source>
        <dbReference type="SAM" id="Phobius"/>
    </source>
</evidence>
<dbReference type="GeneID" id="114861332"/>
<gene>
    <name evidence="5" type="primary">LOC114861332</name>
</gene>